<name>A0AAU9G3P8_DROMD</name>
<dbReference type="EMBL" id="AP029266">
    <property type="protein sequence ID" value="BFG02774.1"/>
    <property type="molecule type" value="Genomic_DNA"/>
</dbReference>
<dbReference type="Proteomes" id="UP001500889">
    <property type="component" value="Chromosome A"/>
</dbReference>
<gene>
    <name evidence="1" type="ORF">DMAD_02189</name>
</gene>
<dbReference type="Gene3D" id="2.60.120.340">
    <property type="entry name" value="Nucleoplasmin core domain"/>
    <property type="match status" value="1"/>
</dbReference>
<evidence type="ECO:0000313" key="2">
    <source>
        <dbReference type="Proteomes" id="UP001500889"/>
    </source>
</evidence>
<accession>A0AAU9G3P8</accession>
<organism evidence="1 2">
    <name type="scientific">Drosophila madeirensis</name>
    <name type="common">Fruit fly</name>
    <dbReference type="NCBI Taxonomy" id="30013"/>
    <lineage>
        <taxon>Eukaryota</taxon>
        <taxon>Metazoa</taxon>
        <taxon>Ecdysozoa</taxon>
        <taxon>Arthropoda</taxon>
        <taxon>Hexapoda</taxon>
        <taxon>Insecta</taxon>
        <taxon>Pterygota</taxon>
        <taxon>Neoptera</taxon>
        <taxon>Endopterygota</taxon>
        <taxon>Diptera</taxon>
        <taxon>Brachycera</taxon>
        <taxon>Muscomorpha</taxon>
        <taxon>Ephydroidea</taxon>
        <taxon>Drosophilidae</taxon>
        <taxon>Drosophila</taxon>
        <taxon>Sophophora</taxon>
    </lineage>
</organism>
<dbReference type="AlphaFoldDB" id="A0AAU9G3P8"/>
<proteinExistence type="predicted"/>
<evidence type="ECO:0000313" key="1">
    <source>
        <dbReference type="EMBL" id="BFG02774.1"/>
    </source>
</evidence>
<sequence>MENSQPQFANPIPMYMDDNNVYHYSSLNPSHLLTVKLEQGVFVKLWMKTNGEKKLLAVLCESEPMATLDIQLDQTGLLYLECDGPSIVALVGYCPSFPMIRNIERFFDCITKEFS</sequence>
<protein>
    <submittedName>
        <fullName evidence="1">Uncharacterized protein</fullName>
    </submittedName>
</protein>
<keyword evidence="2" id="KW-1185">Reference proteome</keyword>
<reference evidence="1 2" key="1">
    <citation type="submission" date="2024-02" db="EMBL/GenBank/DDBJ databases">
        <title>A chromosome-level genome assembly of Drosophila madeirensis, a fruit fly species endemic to Madeira island.</title>
        <authorList>
            <person name="Tomihara K."/>
            <person name="Llopart A."/>
            <person name="Yamamoto D."/>
        </authorList>
    </citation>
    <scope>NUCLEOTIDE SEQUENCE [LARGE SCALE GENOMIC DNA]</scope>
    <source>
        <strain evidence="1 2">RF1</strain>
    </source>
</reference>